<dbReference type="Proteomes" id="UP000282195">
    <property type="component" value="Chromosome"/>
</dbReference>
<evidence type="ECO:0000313" key="3">
    <source>
        <dbReference type="Proteomes" id="UP000282195"/>
    </source>
</evidence>
<dbReference type="EMBL" id="CP032694">
    <property type="protein sequence ID" value="AYG59970.1"/>
    <property type="molecule type" value="Genomic_DNA"/>
</dbReference>
<dbReference type="KEGG" id="rjg:CCGE525_14990"/>
<keyword evidence="3" id="KW-1185">Reference proteome</keyword>
<organism evidence="2 3">
    <name type="scientific">Rhizobium jaguaris</name>
    <dbReference type="NCBI Taxonomy" id="1312183"/>
    <lineage>
        <taxon>Bacteria</taxon>
        <taxon>Pseudomonadati</taxon>
        <taxon>Pseudomonadota</taxon>
        <taxon>Alphaproteobacteria</taxon>
        <taxon>Hyphomicrobiales</taxon>
        <taxon>Rhizobiaceae</taxon>
        <taxon>Rhizobium/Agrobacterium group</taxon>
        <taxon>Rhizobium</taxon>
    </lineage>
</organism>
<reference evidence="2 3" key="1">
    <citation type="submission" date="2018-10" db="EMBL/GenBank/DDBJ databases">
        <title>Rhizobium etli, R. leguminosarum and a new Rhizobium genospecies from Phaseolus dumosus.</title>
        <authorList>
            <person name="Ramirez-Puebla S.T."/>
            <person name="Rogel-Hernandez M.A."/>
            <person name="Guerrero G."/>
            <person name="Ormeno-Orrillo E."/>
            <person name="Martinez-Romero J.C."/>
            <person name="Negrete-Yankelevich S."/>
            <person name="Martinez-Romero E."/>
        </authorList>
    </citation>
    <scope>NUCLEOTIDE SEQUENCE [LARGE SCALE GENOMIC DNA]</scope>
    <source>
        <strain evidence="2 3">CCGE525</strain>
    </source>
</reference>
<accession>A0A387FKN6</accession>
<evidence type="ECO:0000256" key="1">
    <source>
        <dbReference type="SAM" id="MobiDB-lite"/>
    </source>
</evidence>
<name>A0A387FKN6_9HYPH</name>
<evidence type="ECO:0000313" key="2">
    <source>
        <dbReference type="EMBL" id="AYG59970.1"/>
    </source>
</evidence>
<feature type="region of interest" description="Disordered" evidence="1">
    <location>
        <begin position="45"/>
        <end position="64"/>
    </location>
</feature>
<gene>
    <name evidence="2" type="ORF">CCGE525_14990</name>
</gene>
<proteinExistence type="predicted"/>
<sequence length="64" mass="6812">MKGLQQAYVWSAKGIAEGEPLTGDEETQKSALRRANGSLAQIVDFPPPAERTKTTAAPAEIGQE</sequence>
<dbReference type="AlphaFoldDB" id="A0A387FKN6"/>
<protein>
    <submittedName>
        <fullName evidence="2">Uncharacterized protein</fullName>
    </submittedName>
</protein>